<sequence length="113" mass="12709">MFDIGFWELVLISVVGLVVLGPERLPVAIRNVARMVGTVRRMAGSVKDELEQELKIKELQDNLKKAENMGMQNIAPELQKSVDELKQAAEDVKRPYQSDAKSENPQSQSTKEQ</sequence>
<evidence type="ECO:0000256" key="11">
    <source>
        <dbReference type="SAM" id="Phobius"/>
    </source>
</evidence>
<evidence type="ECO:0000256" key="6">
    <source>
        <dbReference type="ARBA" id="ARBA00022989"/>
    </source>
</evidence>
<comment type="subunit">
    <text evidence="9">The Tat system comprises two distinct complexes: a TatABC complex, containing multiple copies of TatA, TatB and TatC subunits, and a separate TatA complex, containing only TatA subunits. Substrates initially bind to the TatABC complex, which probably triggers association of the separate TatA complex to form the active translocon.</text>
</comment>
<name>A0A1C3EJJ2_9GAMM</name>
<comment type="subcellular location">
    <subcellularLocation>
        <location evidence="9">Cell membrane</location>
        <topology evidence="9">Single-pass membrane protein</topology>
    </subcellularLocation>
    <subcellularLocation>
        <location evidence="1">Membrane</location>
        <topology evidence="1">Single-pass membrane protein</topology>
    </subcellularLocation>
</comment>
<evidence type="ECO:0000256" key="1">
    <source>
        <dbReference type="ARBA" id="ARBA00004167"/>
    </source>
</evidence>
<accession>A0A1C3EJJ2</accession>
<dbReference type="InterPro" id="IPR003369">
    <property type="entry name" value="TatA/B/E"/>
</dbReference>
<keyword evidence="2 9" id="KW-0813">Transport</keyword>
<evidence type="ECO:0000256" key="5">
    <source>
        <dbReference type="ARBA" id="ARBA00022927"/>
    </source>
</evidence>
<dbReference type="EMBL" id="LYBM01000016">
    <property type="protein sequence ID" value="ODA33411.1"/>
    <property type="molecule type" value="Genomic_DNA"/>
</dbReference>
<dbReference type="PANTHER" id="PTHR33162:SF1">
    <property type="entry name" value="SEC-INDEPENDENT PROTEIN TRANSLOCASE PROTEIN TATA, CHLOROPLASTIC"/>
    <property type="match status" value="1"/>
</dbReference>
<dbReference type="GO" id="GO:0008320">
    <property type="term" value="F:protein transmembrane transporter activity"/>
    <property type="evidence" value="ECO:0007669"/>
    <property type="project" value="UniProtKB-UniRule"/>
</dbReference>
<evidence type="ECO:0000256" key="10">
    <source>
        <dbReference type="SAM" id="MobiDB-lite"/>
    </source>
</evidence>
<dbReference type="RefSeq" id="WP_068901869.1">
    <property type="nucleotide sequence ID" value="NZ_JBHUIF010000022.1"/>
</dbReference>
<organism evidence="12 13">
    <name type="scientific">Veronia pacifica</name>
    <dbReference type="NCBI Taxonomy" id="1080227"/>
    <lineage>
        <taxon>Bacteria</taxon>
        <taxon>Pseudomonadati</taxon>
        <taxon>Pseudomonadota</taxon>
        <taxon>Gammaproteobacteria</taxon>
        <taxon>Vibrionales</taxon>
        <taxon>Vibrionaceae</taxon>
        <taxon>Veronia</taxon>
    </lineage>
</organism>
<dbReference type="GO" id="GO:0033281">
    <property type="term" value="C:TAT protein transport complex"/>
    <property type="evidence" value="ECO:0007669"/>
    <property type="project" value="UniProtKB-UniRule"/>
</dbReference>
<feature type="region of interest" description="Disordered" evidence="10">
    <location>
        <begin position="89"/>
        <end position="113"/>
    </location>
</feature>
<comment type="function">
    <text evidence="9">Part of the twin-arginine translocation (Tat) system that transports large folded proteins containing a characteristic twin-arginine motif in their signal peptide across membranes. Together with TatC, TatB is part of a receptor directly interacting with Tat signal peptides. TatB may form an oligomeric binding site that transiently accommodates folded Tat precursor proteins before their translocation.</text>
</comment>
<evidence type="ECO:0000256" key="8">
    <source>
        <dbReference type="ARBA" id="ARBA00023136"/>
    </source>
</evidence>
<evidence type="ECO:0000256" key="7">
    <source>
        <dbReference type="ARBA" id="ARBA00023010"/>
    </source>
</evidence>
<evidence type="ECO:0000256" key="9">
    <source>
        <dbReference type="HAMAP-Rule" id="MF_00237"/>
    </source>
</evidence>
<comment type="similarity">
    <text evidence="9">Belongs to the TatB family.</text>
</comment>
<keyword evidence="5 9" id="KW-0653">Protein transport</keyword>
<comment type="caution">
    <text evidence="12">The sequence shown here is derived from an EMBL/GenBank/DDBJ whole genome shotgun (WGS) entry which is preliminary data.</text>
</comment>
<dbReference type="Gene3D" id="1.20.5.3310">
    <property type="match status" value="1"/>
</dbReference>
<dbReference type="Pfam" id="PF02416">
    <property type="entry name" value="TatA_B_E"/>
    <property type="match status" value="1"/>
</dbReference>
<evidence type="ECO:0000256" key="2">
    <source>
        <dbReference type="ARBA" id="ARBA00022448"/>
    </source>
</evidence>
<dbReference type="GO" id="GO:0043953">
    <property type="term" value="P:protein transport by the Tat complex"/>
    <property type="evidence" value="ECO:0007669"/>
    <property type="project" value="UniProtKB-UniRule"/>
</dbReference>
<dbReference type="OrthoDB" id="9816005at2"/>
<dbReference type="NCBIfam" id="TIGR01410">
    <property type="entry name" value="tatB"/>
    <property type="match status" value="1"/>
</dbReference>
<gene>
    <name evidence="9" type="primary">tatB</name>
    <name evidence="12" type="ORF">A8L45_10180</name>
</gene>
<keyword evidence="6 9" id="KW-1133">Transmembrane helix</keyword>
<dbReference type="PANTHER" id="PTHR33162">
    <property type="entry name" value="SEC-INDEPENDENT PROTEIN TRANSLOCASE PROTEIN TATA, CHLOROPLASTIC"/>
    <property type="match status" value="1"/>
</dbReference>
<dbReference type="Proteomes" id="UP000094936">
    <property type="component" value="Unassembled WGS sequence"/>
</dbReference>
<proteinExistence type="inferred from homology"/>
<dbReference type="STRING" id="1080227.A8L45_10180"/>
<keyword evidence="8 9" id="KW-0472">Membrane</keyword>
<reference evidence="12 13" key="1">
    <citation type="submission" date="2016-05" db="EMBL/GenBank/DDBJ databases">
        <title>Genomic Taxonomy of the Vibrionaceae.</title>
        <authorList>
            <person name="Gomez-Gil B."/>
            <person name="Enciso-Ibarra J."/>
        </authorList>
    </citation>
    <scope>NUCLEOTIDE SEQUENCE [LARGE SCALE GENOMIC DNA]</scope>
    <source>
        <strain evidence="12 13">CAIM 1920</strain>
    </source>
</reference>
<dbReference type="InterPro" id="IPR018448">
    <property type="entry name" value="TatB"/>
</dbReference>
<protein>
    <recommendedName>
        <fullName evidence="9">Sec-independent protein translocase protein TatB</fullName>
    </recommendedName>
</protein>
<evidence type="ECO:0000313" key="13">
    <source>
        <dbReference type="Proteomes" id="UP000094936"/>
    </source>
</evidence>
<dbReference type="AlphaFoldDB" id="A0A1C3EJJ2"/>
<keyword evidence="7 9" id="KW-0811">Translocation</keyword>
<evidence type="ECO:0000313" key="12">
    <source>
        <dbReference type="EMBL" id="ODA33411.1"/>
    </source>
</evidence>
<dbReference type="PRINTS" id="PR01506">
    <property type="entry name" value="TATBPROTEIN"/>
</dbReference>
<keyword evidence="3 9" id="KW-1003">Cell membrane</keyword>
<keyword evidence="13" id="KW-1185">Reference proteome</keyword>
<feature type="compositionally biased region" description="Polar residues" evidence="10">
    <location>
        <begin position="103"/>
        <end position="113"/>
    </location>
</feature>
<keyword evidence="4 9" id="KW-0812">Transmembrane</keyword>
<evidence type="ECO:0000256" key="3">
    <source>
        <dbReference type="ARBA" id="ARBA00022475"/>
    </source>
</evidence>
<evidence type="ECO:0000256" key="4">
    <source>
        <dbReference type="ARBA" id="ARBA00022692"/>
    </source>
</evidence>
<feature type="compositionally biased region" description="Basic and acidic residues" evidence="10">
    <location>
        <begin position="89"/>
        <end position="102"/>
    </location>
</feature>
<dbReference type="HAMAP" id="MF_00237">
    <property type="entry name" value="TatB"/>
    <property type="match status" value="1"/>
</dbReference>
<feature type="transmembrane region" description="Helical" evidence="11">
    <location>
        <begin position="6"/>
        <end position="25"/>
    </location>
</feature>